<name>A0A090T4N0_9VIBR</name>
<evidence type="ECO:0008006" key="3">
    <source>
        <dbReference type="Google" id="ProtNLM"/>
    </source>
</evidence>
<accession>A0A090T4N0</accession>
<dbReference type="Proteomes" id="UP000029224">
    <property type="component" value="Unassembled WGS sequence"/>
</dbReference>
<reference evidence="1 2" key="1">
    <citation type="submission" date="2014-09" db="EMBL/GenBank/DDBJ databases">
        <title>Vibrio maritimus JCM 19240. (C210) whole genome shotgun sequence.</title>
        <authorList>
            <person name="Sawabe T."/>
            <person name="Meirelles P."/>
            <person name="Nakanishi M."/>
            <person name="Sayaka M."/>
            <person name="Hattori M."/>
            <person name="Ohkuma M."/>
        </authorList>
    </citation>
    <scope>NUCLEOTIDE SEQUENCE [LARGE SCALE GENOMIC DNA]</scope>
    <source>
        <strain evidence="1 2">JCM 19240</strain>
    </source>
</reference>
<evidence type="ECO:0000313" key="1">
    <source>
        <dbReference type="EMBL" id="GAL34178.1"/>
    </source>
</evidence>
<comment type="caution">
    <text evidence="1">The sequence shown here is derived from an EMBL/GenBank/DDBJ whole genome shotgun (WGS) entry which is preliminary data.</text>
</comment>
<organism evidence="1 2">
    <name type="scientific">Vibrio maritimus</name>
    <dbReference type="NCBI Taxonomy" id="990268"/>
    <lineage>
        <taxon>Bacteria</taxon>
        <taxon>Pseudomonadati</taxon>
        <taxon>Pseudomonadota</taxon>
        <taxon>Gammaproteobacteria</taxon>
        <taxon>Vibrionales</taxon>
        <taxon>Vibrionaceae</taxon>
        <taxon>Vibrio</taxon>
    </lineage>
</organism>
<evidence type="ECO:0000313" key="2">
    <source>
        <dbReference type="Proteomes" id="UP000029224"/>
    </source>
</evidence>
<proteinExistence type="predicted"/>
<dbReference type="Pfam" id="PF06097">
    <property type="entry name" value="DUF945"/>
    <property type="match status" value="1"/>
</dbReference>
<dbReference type="OrthoDB" id="5915128at2"/>
<protein>
    <recommendedName>
        <fullName evidence="3">DUF945 domain-containing protein</fullName>
    </recommendedName>
</protein>
<dbReference type="InterPro" id="IPR010352">
    <property type="entry name" value="DUF945"/>
</dbReference>
<dbReference type="EMBL" id="BBMT01000004">
    <property type="protein sequence ID" value="GAL34178.1"/>
    <property type="molecule type" value="Genomic_DNA"/>
</dbReference>
<sequence length="426" mass="46764">MNQLKKYGAIGGAVALVLCWPLAVGHIGQKVVEDGVAQLNNEGVSAEIVSYDRSYLSSVVETRYQVQDPVLKEQLELDGLPTELVVKSDVSHGLFSLSANSVLANFPNFPLQMKTVTQLNGNTEFEMTLDSWSYQGNEQQTVSMSISPSVITGTATVLGKMTFKANVPSIQLDFENGEQLRITDVVGNGVGVKENGFWLGEQSASMKHFTILDQNHQSLFDIDSMGYTFKSSLNTETDRIDTQHIFDLAQLTYPEGGELSDLNIDFALNSLDRASFEGLVDVYQSNPSMAQADINVLAPLIETLFARGFQVSMNDMHFKIAEEEFKSKWLLEVPEGTDNVSRDPSVVMPAIQGNMNAYMSEGMINAHPMLAQGVDELVVMDMVQQKEAGYQLDANIEAGQLVFANGQRIPLIALFLPLLMGQPMGQ</sequence>
<dbReference type="AlphaFoldDB" id="A0A090T4N0"/>
<keyword evidence="2" id="KW-1185">Reference proteome</keyword>
<gene>
    <name evidence="1" type="ORF">JCM19240_1086</name>
</gene>
<reference evidence="1 2" key="2">
    <citation type="submission" date="2014-09" db="EMBL/GenBank/DDBJ databases">
        <authorList>
            <consortium name="NBRP consortium"/>
            <person name="Sawabe T."/>
            <person name="Meirelles P."/>
            <person name="Nakanishi M."/>
            <person name="Sayaka M."/>
            <person name="Hattori M."/>
            <person name="Ohkuma M."/>
        </authorList>
    </citation>
    <scope>NUCLEOTIDE SEQUENCE [LARGE SCALE GENOMIC DNA]</scope>
    <source>
        <strain evidence="1 2">JCM 19240</strain>
    </source>
</reference>